<dbReference type="PATRIC" id="fig|477245.3.peg.77"/>
<reference evidence="1 2" key="1">
    <citation type="submission" date="2015-02" db="EMBL/GenBank/DDBJ databases">
        <title>Genome sequence of thermotolerant Streptomyces cyaneogriseus subsp. Noncyanogenus NMWT1, the producer of nematocidal antibiotics nemadectin.</title>
        <authorList>
            <person name="Wang H."/>
            <person name="Li C."/>
            <person name="Xiang W."/>
            <person name="Wang X."/>
        </authorList>
    </citation>
    <scope>NUCLEOTIDE SEQUENCE [LARGE SCALE GENOMIC DNA]</scope>
    <source>
        <strain evidence="1 2">NMWT 1</strain>
    </source>
</reference>
<sequence>MSQTALDGTPWSAVDGPSLARAAAALQLIPQNVPRLVRLQRLAGVAACLPHRPEAPRLSPSRLRTLLKNPVIAGLDVRAQEDPYDDLYTAEIAFHGGPYLVAQGLTSRSAFTLNLLLRSIFGPNGTTLPGAFRQEAHALTDAVLRLSHTVLIRAGLGRGIVVPTARNTEVFVPGAGELSRLCEAVIFDKPTWQQLVPGPVAELLAPLTVRPGQHTFPPGPGPDETLVLTPVLAANDSMIVANPGELAAALRHRLFVLAGAYNCRPQFAELLRREVLQTTTRTLTQCGARPAGPESHISDVPLSRRLFTVADDTFLDLLVITDDLSDYDDEDPYGQWNAQTHSQRVQDLLDPPGTPTEHDARTLRMVINQSFGRTMFLGIGSLRRPGPFLMLTADDLQVMADLDGGDPLFLWRFAQAETALRNDVQVISFGTLDTYGLYREHAHSFYLTDERRPTLVTVDSDFSTHLRTEAHRRFDRHEVSHPDRDTLVAVSAVYGTDTAPVYRTEAPTGGQDLLVELAGLQVWVTAPGVSTSAPAALHDCFLEAAAYWIWQLAGAAPGLLPAAAGDQDSLTVEMSYDPRAWAAALAGKEATDGTDPWIRADTSAPGQLRLELSAAGWPLLQQETNDAERILIHALATAAAVAADTTTDLDDLIDRIAPLGPKKMLHVVSGQELLLRSDSLPAPRLVQPAVSAVVLDELGQWLTREGTPPGAIAPDQRLRVLNQVVAYYFHLLQSAFAELSPDGLLRQLLQRHEALLNADAVSHQGMPARIACFGPTSQTAQELARISRRRVEAAQASRFLIEYAAAVPPSGQQQLTLDRYDRLMALAADLISRAMLSDAIRHEFSDVSLSLLDSGRLGVSRADRFETGTNTLALARAEAALQGAAARTITPAGSQAKPPSSAVEEAMRAEFGFTLTELADGIGTLIALGEEHSPSESVLLPAADVTQHLNVALGWPEGKTTAFLHRLSLQPRADFLSVKADAWPWRFNREWSYARRPLIQVQQDNTACLAWAPRHLWSTGGYWSNLVYSGRLRATSPAMKTLLGSIRQDNNKDFERQVETALEQAGCQITACGVAKIQGRRLTADGHDLGDIDALGISLTHKKIFVAEAKDFEMARNPAELANEADHLIRGDKSARYKISRRAQWIQSHLAATLHHYTRSSDTRGWSVIPVIVTSRDLMASRVLQSDVPVVPIAQAAEWVRAASRRAPRRRGSR</sequence>
<evidence type="ECO:0000313" key="1">
    <source>
        <dbReference type="EMBL" id="AJP00229.1"/>
    </source>
</evidence>
<dbReference type="RefSeq" id="WP_044378010.1">
    <property type="nucleotide sequence ID" value="NZ_CP010849.1"/>
</dbReference>
<name>A0A0C5FWT0_9ACTN</name>
<dbReference type="EMBL" id="CP010849">
    <property type="protein sequence ID" value="AJP00229.1"/>
    <property type="molecule type" value="Genomic_DNA"/>
</dbReference>
<dbReference type="KEGG" id="scw:TU94_00300"/>
<protein>
    <submittedName>
        <fullName evidence="1">Uncharacterized protein</fullName>
    </submittedName>
</protein>
<evidence type="ECO:0000313" key="2">
    <source>
        <dbReference type="Proteomes" id="UP000032234"/>
    </source>
</evidence>
<accession>A0A0C5FWT0</accession>
<dbReference type="HOGENOM" id="CLU_006642_0_0_11"/>
<keyword evidence="2" id="KW-1185">Reference proteome</keyword>
<organism evidence="1 2">
    <name type="scientific">Streptomyces cyaneogriseus subsp. noncyanogenus</name>
    <dbReference type="NCBI Taxonomy" id="477245"/>
    <lineage>
        <taxon>Bacteria</taxon>
        <taxon>Bacillati</taxon>
        <taxon>Actinomycetota</taxon>
        <taxon>Actinomycetes</taxon>
        <taxon>Kitasatosporales</taxon>
        <taxon>Streptomycetaceae</taxon>
        <taxon>Streptomyces</taxon>
    </lineage>
</organism>
<gene>
    <name evidence="1" type="ORF">TU94_00300</name>
</gene>
<dbReference type="AlphaFoldDB" id="A0A0C5FWT0"/>
<dbReference type="OrthoDB" id="51260at2"/>
<dbReference type="STRING" id="477245.TU94_00300"/>
<dbReference type="Proteomes" id="UP000032234">
    <property type="component" value="Chromosome"/>
</dbReference>
<proteinExistence type="predicted"/>